<dbReference type="GO" id="GO:0004029">
    <property type="term" value="F:aldehyde dehydrogenase (NAD+) activity"/>
    <property type="evidence" value="ECO:0007669"/>
    <property type="project" value="TreeGrafter"/>
</dbReference>
<dbReference type="InterPro" id="IPR036291">
    <property type="entry name" value="NAD(P)-bd_dom_sf"/>
</dbReference>
<dbReference type="InterPro" id="IPR001509">
    <property type="entry name" value="Epimerase_deHydtase"/>
</dbReference>
<evidence type="ECO:0000259" key="1">
    <source>
        <dbReference type="Pfam" id="PF01370"/>
    </source>
</evidence>
<organism evidence="2 3">
    <name type="scientific">Edwardsiella tarda</name>
    <dbReference type="NCBI Taxonomy" id="636"/>
    <lineage>
        <taxon>Bacteria</taxon>
        <taxon>Pseudomonadati</taxon>
        <taxon>Pseudomonadota</taxon>
        <taxon>Gammaproteobacteria</taxon>
        <taxon>Enterobacterales</taxon>
        <taxon>Hafniaceae</taxon>
        <taxon>Edwardsiella</taxon>
    </lineage>
</organism>
<sequence length="322" mass="36037">MIAIIGGSGFIGTRLAAQLKDAGVDFFIVDKRKSEKFPEYWQFGDVTKPETLEGPLAGSNVIINLAAEHKDNVHPISLYYDVNVQGAKNVCDVAEKLGIKHIVFTSSVAVYGFVDKETGEEGKYNPFNDYGKSKLEAEFVYDAWQAKEAERTLVTIRPTVVFGENNRGNVYNLFRQIASGKFLMIGPGLNQKSMAYVENMASFLKFATTMGAGRHIFNYIDKPDFNMNELTDVICSALHRKKNNVRVPYFIGLLGGYCFDILAKVTGREFPVSSIRVKKFCARTQFKSNNIVQSGFKAPVSLEQGIANTVRYEFLERHDDKS</sequence>
<evidence type="ECO:0000313" key="2">
    <source>
        <dbReference type="EMBL" id="PEH73193.1"/>
    </source>
</evidence>
<dbReference type="PANTHER" id="PTHR48079:SF6">
    <property type="entry name" value="NAD(P)-BINDING DOMAIN-CONTAINING PROTEIN-RELATED"/>
    <property type="match status" value="1"/>
</dbReference>
<proteinExistence type="predicted"/>
<evidence type="ECO:0000313" key="3">
    <source>
        <dbReference type="Proteomes" id="UP000219788"/>
    </source>
</evidence>
<feature type="domain" description="NAD-dependent epimerase/dehydratase" evidence="1">
    <location>
        <begin position="2"/>
        <end position="218"/>
    </location>
</feature>
<dbReference type="AlphaFoldDB" id="A0A2A7U4M6"/>
<accession>A0A2A7U4M6</accession>
<dbReference type="InterPro" id="IPR051783">
    <property type="entry name" value="NAD(P)-dependent_oxidoreduct"/>
</dbReference>
<dbReference type="Gene3D" id="3.40.50.720">
    <property type="entry name" value="NAD(P)-binding Rossmann-like Domain"/>
    <property type="match status" value="1"/>
</dbReference>
<comment type="caution">
    <text evidence="2">The sequence shown here is derived from an EMBL/GenBank/DDBJ whole genome shotgun (WGS) entry which is preliminary data.</text>
</comment>
<dbReference type="GO" id="GO:0005737">
    <property type="term" value="C:cytoplasm"/>
    <property type="evidence" value="ECO:0007669"/>
    <property type="project" value="TreeGrafter"/>
</dbReference>
<reference evidence="3" key="1">
    <citation type="submission" date="2017-09" db="EMBL/GenBank/DDBJ databases">
        <title>FDA dAtabase for Regulatory Grade micrObial Sequences (FDA-ARGOS): Supporting development and validation of Infectious Disease Dx tests.</title>
        <authorList>
            <person name="Goldberg B."/>
            <person name="Campos J."/>
            <person name="Tallon L."/>
            <person name="Sadzewicz L."/>
            <person name="Ott S."/>
            <person name="Zhao X."/>
            <person name="Nagaraj S."/>
            <person name="Vavikolanu K."/>
            <person name="Aluvathingal J."/>
            <person name="Nadendla S."/>
            <person name="Geyer C."/>
            <person name="Sichtig H."/>
        </authorList>
    </citation>
    <scope>NUCLEOTIDE SEQUENCE [LARGE SCALE GENOMIC DNA]</scope>
    <source>
        <strain evidence="3">FDAARGOS_370</strain>
    </source>
</reference>
<name>A0A2A7U4M6_EDWTA</name>
<dbReference type="Proteomes" id="UP000219788">
    <property type="component" value="Unassembled WGS sequence"/>
</dbReference>
<dbReference type="EMBL" id="PDDV01000013">
    <property type="protein sequence ID" value="PEH73193.1"/>
    <property type="molecule type" value="Genomic_DNA"/>
</dbReference>
<dbReference type="PANTHER" id="PTHR48079">
    <property type="entry name" value="PROTEIN YEEZ"/>
    <property type="match status" value="1"/>
</dbReference>
<gene>
    <name evidence="2" type="ORF">CRM76_15280</name>
</gene>
<dbReference type="OrthoDB" id="9801056at2"/>
<dbReference type="SUPFAM" id="SSF51735">
    <property type="entry name" value="NAD(P)-binding Rossmann-fold domains"/>
    <property type="match status" value="1"/>
</dbReference>
<protein>
    <submittedName>
        <fullName evidence="2">UDP-N-acetylglucosamine 4-epimerase</fullName>
    </submittedName>
</protein>
<dbReference type="RefSeq" id="WP_098143323.1">
    <property type="nucleotide sequence ID" value="NZ_AP028090.1"/>
</dbReference>
<dbReference type="Pfam" id="PF01370">
    <property type="entry name" value="Epimerase"/>
    <property type="match status" value="1"/>
</dbReference>